<accession>A0A286BUX0</accession>
<dbReference type="Gene3D" id="1.20.1270.180">
    <property type="match status" value="1"/>
</dbReference>
<evidence type="ECO:0000256" key="1">
    <source>
        <dbReference type="SAM" id="SignalP"/>
    </source>
</evidence>
<name>A0A286BUX0_9GAMM</name>
<evidence type="ECO:0000259" key="2">
    <source>
        <dbReference type="Pfam" id="PF07007"/>
    </source>
</evidence>
<organism evidence="3 4">
    <name type="scientific">Candidatus Pantoea floridensis</name>
    <dbReference type="NCBI Taxonomy" id="1938870"/>
    <lineage>
        <taxon>Bacteria</taxon>
        <taxon>Pseudomonadati</taxon>
        <taxon>Pseudomonadota</taxon>
        <taxon>Gammaproteobacteria</taxon>
        <taxon>Enterobacterales</taxon>
        <taxon>Erwiniaceae</taxon>
        <taxon>Pantoea</taxon>
    </lineage>
</organism>
<keyword evidence="4" id="KW-1185">Reference proteome</keyword>
<dbReference type="RefSeq" id="WP_097095909.1">
    <property type="nucleotide sequence ID" value="NZ_OCMY01000001.1"/>
</dbReference>
<feature type="chain" id="PRO_5012380138" evidence="1">
    <location>
        <begin position="19"/>
        <end position="138"/>
    </location>
</feature>
<evidence type="ECO:0000313" key="3">
    <source>
        <dbReference type="EMBL" id="SOD37951.1"/>
    </source>
</evidence>
<reference evidence="4" key="1">
    <citation type="submission" date="2017-09" db="EMBL/GenBank/DDBJ databases">
        <authorList>
            <person name="Varghese N."/>
            <person name="Submissions S."/>
        </authorList>
    </citation>
    <scope>NUCLEOTIDE SEQUENCE [LARGE SCALE GENOMIC DNA]</scope>
    <source>
        <strain evidence="4">JKS000234</strain>
    </source>
</reference>
<evidence type="ECO:0000313" key="4">
    <source>
        <dbReference type="Proteomes" id="UP000219271"/>
    </source>
</evidence>
<gene>
    <name evidence="3" type="ORF">SAMN06273570_2333</name>
</gene>
<dbReference type="Proteomes" id="UP000219271">
    <property type="component" value="Unassembled WGS sequence"/>
</dbReference>
<dbReference type="PANTHER" id="PTHR39176:SF1">
    <property type="entry name" value="PERIPLASMIC PROTEIN"/>
    <property type="match status" value="1"/>
</dbReference>
<sequence length="138" mass="15204">MKKWLPVALLLVSGFASAQQQNPIDQQLDQCMNKESTTLGMSKCYDTASKAWDKEMNVQYTQAMKKLTGDPKDKLRSAQRAWLAYRDSWLDASRSYFLSSQGSMAALSVGAQGVSLVRNQALMLQSINKGSCANPGDC</sequence>
<proteinExistence type="predicted"/>
<feature type="signal peptide" evidence="1">
    <location>
        <begin position="1"/>
        <end position="18"/>
    </location>
</feature>
<protein>
    <submittedName>
        <fullName evidence="3">Uncharacterized conserved protein YecT, DUF1311 family</fullName>
    </submittedName>
</protein>
<dbReference type="EMBL" id="OCMY01000001">
    <property type="protein sequence ID" value="SOD37951.1"/>
    <property type="molecule type" value="Genomic_DNA"/>
</dbReference>
<dbReference type="OrthoDB" id="7340239at2"/>
<keyword evidence="1" id="KW-0732">Signal</keyword>
<feature type="domain" description="Lysozyme inhibitor LprI-like N-terminal" evidence="2">
    <location>
        <begin position="31"/>
        <end position="107"/>
    </location>
</feature>
<dbReference type="InterPro" id="IPR009739">
    <property type="entry name" value="LprI-like_N"/>
</dbReference>
<dbReference type="PANTHER" id="PTHR39176">
    <property type="entry name" value="PERIPLASMIC PROTEIN-RELATED"/>
    <property type="match status" value="1"/>
</dbReference>
<dbReference type="AlphaFoldDB" id="A0A286BUX0"/>
<dbReference type="Pfam" id="PF07007">
    <property type="entry name" value="LprI"/>
    <property type="match status" value="1"/>
</dbReference>